<keyword evidence="2 3" id="KW-0560">Oxidoreductase</keyword>
<dbReference type="SUPFAM" id="SSF53720">
    <property type="entry name" value="ALDH-like"/>
    <property type="match status" value="1"/>
</dbReference>
<protein>
    <recommendedName>
        <fullName evidence="3">Aldehyde dehydrogenase</fullName>
    </recommendedName>
</protein>
<evidence type="ECO:0000256" key="3">
    <source>
        <dbReference type="PIRNR" id="PIRNR036492"/>
    </source>
</evidence>
<proteinExistence type="inferred from homology"/>
<keyword evidence="9" id="KW-1185">Reference proteome</keyword>
<evidence type="ECO:0000259" key="7">
    <source>
        <dbReference type="Pfam" id="PF00171"/>
    </source>
</evidence>
<dbReference type="InterPro" id="IPR015590">
    <property type="entry name" value="Aldehyde_DH_dom"/>
</dbReference>
<dbReference type="AlphaFoldDB" id="A0A317NI15"/>
<comment type="caution">
    <text evidence="8">The sequence shown here is derived from an EMBL/GenBank/DDBJ whole genome shotgun (WGS) entry which is preliminary data.</text>
</comment>
<name>A0A317NI15_9NOCA</name>
<dbReference type="InterPro" id="IPR016163">
    <property type="entry name" value="Ald_DH_C"/>
</dbReference>
<evidence type="ECO:0000256" key="5">
    <source>
        <dbReference type="PROSITE-ProRule" id="PRU10007"/>
    </source>
</evidence>
<dbReference type="PROSITE" id="PS00687">
    <property type="entry name" value="ALDEHYDE_DEHYDR_GLU"/>
    <property type="match status" value="1"/>
</dbReference>
<reference evidence="8 9" key="1">
    <citation type="submission" date="2018-05" db="EMBL/GenBank/DDBJ databases">
        <title>Genomic Encyclopedia of Type Strains, Phase IV (KMG-IV): sequencing the most valuable type-strain genomes for metagenomic binning, comparative biology and taxonomic classification.</title>
        <authorList>
            <person name="Goeker M."/>
        </authorList>
    </citation>
    <scope>NUCLEOTIDE SEQUENCE [LARGE SCALE GENOMIC DNA]</scope>
    <source>
        <strain evidence="8 9">DSM 44717</strain>
    </source>
</reference>
<dbReference type="PIRSF" id="PIRSF036492">
    <property type="entry name" value="ALDH"/>
    <property type="match status" value="1"/>
</dbReference>
<evidence type="ECO:0000256" key="4">
    <source>
        <dbReference type="PIRSR" id="PIRSR036492-1"/>
    </source>
</evidence>
<feature type="active site" evidence="4 5">
    <location>
        <position position="176"/>
    </location>
</feature>
<dbReference type="InterPro" id="IPR016162">
    <property type="entry name" value="Ald_DH_N"/>
</dbReference>
<organism evidence="8 9">
    <name type="scientific">Nocardia neocaledoniensis</name>
    <dbReference type="NCBI Taxonomy" id="236511"/>
    <lineage>
        <taxon>Bacteria</taxon>
        <taxon>Bacillati</taxon>
        <taxon>Actinomycetota</taxon>
        <taxon>Actinomycetes</taxon>
        <taxon>Mycobacteriales</taxon>
        <taxon>Nocardiaceae</taxon>
        <taxon>Nocardia</taxon>
    </lineage>
</organism>
<comment type="similarity">
    <text evidence="1 3 6">Belongs to the aldehyde dehydrogenase family.</text>
</comment>
<dbReference type="InterPro" id="IPR016161">
    <property type="entry name" value="Ald_DH/histidinol_DH"/>
</dbReference>
<dbReference type="PANTHER" id="PTHR11699">
    <property type="entry name" value="ALDEHYDE DEHYDROGENASE-RELATED"/>
    <property type="match status" value="1"/>
</dbReference>
<dbReference type="GO" id="GO:0016620">
    <property type="term" value="F:oxidoreductase activity, acting on the aldehyde or oxo group of donors, NAD or NADP as acceptor"/>
    <property type="evidence" value="ECO:0007669"/>
    <property type="project" value="InterPro"/>
</dbReference>
<feature type="active site" evidence="4">
    <location>
        <position position="210"/>
    </location>
</feature>
<dbReference type="Gene3D" id="3.40.309.10">
    <property type="entry name" value="Aldehyde Dehydrogenase, Chain A, domain 2"/>
    <property type="match status" value="1"/>
</dbReference>
<sequence>MARHAEEIIALLHAENGKPRPDAALELLLTLEHIAWTAEHARTVLRPTKRTPGMLTRNFSAQVERLPFGVVGVIGPWNYPLYTPNGSIATALAAGNTVVFKPSEYTPLVARWYTDAFARANPDAPKGVVALVTGAGATGSALCNAGVDKIAFTGSTATGRKVMACCAEHLVPVTLELGGKDAAIVAADADIPAAAEAIAFGAMGNAGQTCVGIERVYVERPVREQFLAELTTALRRVHPGVSYGPMTMPGQIEIVRRHVEDAITAGADTALGGLDSIGSRYINPIVLVDPPHSSAAIQEETFGPTVTVTTVDSVDEAVHLTNDVSYGLAGAVFSRHHALDIARRLDVGQISTNSVLGFAAIAALPLGGRGESGFGRIHGPEGLHEFTRTRAIATQRFAIPGVHLLSFRRPDWLNQLLPRLITWLHGR</sequence>
<evidence type="ECO:0000256" key="2">
    <source>
        <dbReference type="ARBA" id="ARBA00023002"/>
    </source>
</evidence>
<evidence type="ECO:0000256" key="6">
    <source>
        <dbReference type="RuleBase" id="RU003345"/>
    </source>
</evidence>
<dbReference type="EMBL" id="QGTL01000005">
    <property type="protein sequence ID" value="PWV74951.1"/>
    <property type="molecule type" value="Genomic_DNA"/>
</dbReference>
<dbReference type="InterPro" id="IPR012394">
    <property type="entry name" value="Aldehyde_DH_NAD(P)"/>
</dbReference>
<dbReference type="Pfam" id="PF00171">
    <property type="entry name" value="Aldedh"/>
    <property type="match status" value="1"/>
</dbReference>
<accession>A0A317NI15</accession>
<dbReference type="GO" id="GO:0006081">
    <property type="term" value="P:aldehyde metabolic process"/>
    <property type="evidence" value="ECO:0007669"/>
    <property type="project" value="InterPro"/>
</dbReference>
<dbReference type="Proteomes" id="UP000246410">
    <property type="component" value="Unassembled WGS sequence"/>
</dbReference>
<dbReference type="Gene3D" id="3.40.605.10">
    <property type="entry name" value="Aldehyde Dehydrogenase, Chain A, domain 1"/>
    <property type="match status" value="1"/>
</dbReference>
<feature type="domain" description="Aldehyde dehydrogenase" evidence="7">
    <location>
        <begin position="1"/>
        <end position="391"/>
    </location>
</feature>
<evidence type="ECO:0000256" key="1">
    <source>
        <dbReference type="ARBA" id="ARBA00009986"/>
    </source>
</evidence>
<evidence type="ECO:0000313" key="9">
    <source>
        <dbReference type="Proteomes" id="UP000246410"/>
    </source>
</evidence>
<evidence type="ECO:0000313" key="8">
    <source>
        <dbReference type="EMBL" id="PWV74951.1"/>
    </source>
</evidence>
<dbReference type="InterPro" id="IPR029510">
    <property type="entry name" value="Ald_DH_CS_GLU"/>
</dbReference>
<gene>
    <name evidence="8" type="ORF">DFR69_10517</name>
</gene>